<protein>
    <recommendedName>
        <fullName evidence="12">Mitochondrial carrier protein</fullName>
    </recommendedName>
</protein>
<dbReference type="PANTHER" id="PTHR46356">
    <property type="entry name" value="MITOCHONDRIAL 2-OXODICARBOXYLATE CARRIER"/>
    <property type="match status" value="1"/>
</dbReference>
<organism evidence="10 11">
    <name type="scientific">Paramecium primaurelia</name>
    <dbReference type="NCBI Taxonomy" id="5886"/>
    <lineage>
        <taxon>Eukaryota</taxon>
        <taxon>Sar</taxon>
        <taxon>Alveolata</taxon>
        <taxon>Ciliophora</taxon>
        <taxon>Intramacronucleata</taxon>
        <taxon>Oligohymenophorea</taxon>
        <taxon>Peniculida</taxon>
        <taxon>Parameciidae</taxon>
        <taxon>Paramecium</taxon>
    </lineage>
</organism>
<keyword evidence="4" id="KW-0677">Repeat</keyword>
<dbReference type="AlphaFoldDB" id="A0A8S1JM79"/>
<evidence type="ECO:0000256" key="9">
    <source>
        <dbReference type="RuleBase" id="RU000488"/>
    </source>
</evidence>
<accession>A0A8S1JM79</accession>
<feature type="repeat" description="Solcar" evidence="8">
    <location>
        <begin position="209"/>
        <end position="293"/>
    </location>
</feature>
<keyword evidence="5" id="KW-0999">Mitochondrion inner membrane</keyword>
<dbReference type="OMA" id="ERTQWIY"/>
<dbReference type="Pfam" id="PF00153">
    <property type="entry name" value="Mito_carr"/>
    <property type="match status" value="2"/>
</dbReference>
<dbReference type="Proteomes" id="UP000688137">
    <property type="component" value="Unassembled WGS sequence"/>
</dbReference>
<evidence type="ECO:0008006" key="12">
    <source>
        <dbReference type="Google" id="ProtNLM"/>
    </source>
</evidence>
<evidence type="ECO:0000256" key="1">
    <source>
        <dbReference type="ARBA" id="ARBA00004448"/>
    </source>
</evidence>
<keyword evidence="8 9" id="KW-0812">Transmembrane</keyword>
<gene>
    <name evidence="10" type="ORF">PPRIM_AZ9-3.1.T0040546</name>
</gene>
<keyword evidence="7" id="KW-0496">Mitochondrion</keyword>
<keyword evidence="8" id="KW-0472">Membrane</keyword>
<reference evidence="10" key="1">
    <citation type="submission" date="2021-01" db="EMBL/GenBank/DDBJ databases">
        <authorList>
            <consortium name="Genoscope - CEA"/>
            <person name="William W."/>
        </authorList>
    </citation>
    <scope>NUCLEOTIDE SEQUENCE</scope>
</reference>
<evidence type="ECO:0000256" key="4">
    <source>
        <dbReference type="ARBA" id="ARBA00022737"/>
    </source>
</evidence>
<evidence type="ECO:0000256" key="8">
    <source>
        <dbReference type="PROSITE-ProRule" id="PRU00282"/>
    </source>
</evidence>
<dbReference type="InterPro" id="IPR051752">
    <property type="entry name" value="Mito_2-oxodicarb_carrier"/>
</dbReference>
<evidence type="ECO:0000256" key="7">
    <source>
        <dbReference type="ARBA" id="ARBA00023128"/>
    </source>
</evidence>
<proteinExistence type="inferred from homology"/>
<dbReference type="GO" id="GO:0005743">
    <property type="term" value="C:mitochondrial inner membrane"/>
    <property type="evidence" value="ECO:0007669"/>
    <property type="project" value="UniProtKB-SubCell"/>
</dbReference>
<name>A0A8S1JM79_PARPR</name>
<dbReference type="EMBL" id="CAJJDM010000001">
    <property type="protein sequence ID" value="CAD8043322.1"/>
    <property type="molecule type" value="Genomic_DNA"/>
</dbReference>
<dbReference type="PANTHER" id="PTHR46356:SF1">
    <property type="entry name" value="MITOCHONDRIAL 2-OXODICARBOXYLATE CARRIER"/>
    <property type="match status" value="1"/>
</dbReference>
<evidence type="ECO:0000256" key="2">
    <source>
        <dbReference type="ARBA" id="ARBA00006375"/>
    </source>
</evidence>
<keyword evidence="11" id="KW-1185">Reference proteome</keyword>
<comment type="similarity">
    <text evidence="2 9">Belongs to the mitochondrial carrier (TC 2.A.29) family.</text>
</comment>
<dbReference type="InterPro" id="IPR018108">
    <property type="entry name" value="MCP_transmembrane"/>
</dbReference>
<comment type="caution">
    <text evidence="10">The sequence shown here is derived from an EMBL/GenBank/DDBJ whole genome shotgun (WGS) entry which is preliminary data.</text>
</comment>
<sequence>MSERTQWIYKSKEILKPILETQFIGVSRAILGLPMDHFFDRFKTLIQASQNNNFKQLFLESYNRNGIFRGIFAGFSSQISIQLFKQYYRWPMMILIPRLYMQILPEKIKESAPALHKGLAGITIALFESFVTCPFERVKCQVMTQQQSKSVLKYMWEHDGGIKGFTRDLFTGMEVMVLKQVVSWTNYLYWDHRVRYYFKRHPSQKLTVKEIVLCSIFTAIPNIVIVQPFDMIKTQFQMENNDQIKNLSIWNAFKKVYYEKGIPGFYAGWQMRFCQFMFQALLTTPVMDYLERLHGVAQKVQ</sequence>
<evidence type="ECO:0000256" key="6">
    <source>
        <dbReference type="ARBA" id="ARBA00022989"/>
    </source>
</evidence>
<dbReference type="PROSITE" id="PS50920">
    <property type="entry name" value="SOLCAR"/>
    <property type="match status" value="1"/>
</dbReference>
<keyword evidence="3 9" id="KW-0813">Transport</keyword>
<evidence type="ECO:0000313" key="11">
    <source>
        <dbReference type="Proteomes" id="UP000688137"/>
    </source>
</evidence>
<evidence type="ECO:0000313" key="10">
    <source>
        <dbReference type="EMBL" id="CAD8043322.1"/>
    </source>
</evidence>
<keyword evidence="6" id="KW-1133">Transmembrane helix</keyword>
<evidence type="ECO:0000256" key="3">
    <source>
        <dbReference type="ARBA" id="ARBA00022448"/>
    </source>
</evidence>
<evidence type="ECO:0000256" key="5">
    <source>
        <dbReference type="ARBA" id="ARBA00022792"/>
    </source>
</evidence>
<comment type="subcellular location">
    <subcellularLocation>
        <location evidence="1">Mitochondrion inner membrane</location>
        <topology evidence="1">Multi-pass membrane protein</topology>
    </subcellularLocation>
</comment>